<evidence type="ECO:0000259" key="2">
    <source>
        <dbReference type="Pfam" id="PF01841"/>
    </source>
</evidence>
<accession>A0ABW2DK27</accession>
<reference evidence="5" key="1">
    <citation type="journal article" date="2019" name="Int. J. Syst. Evol. Microbiol.">
        <title>The Global Catalogue of Microorganisms (GCM) 10K type strain sequencing project: providing services to taxonomists for standard genome sequencing and annotation.</title>
        <authorList>
            <consortium name="The Broad Institute Genomics Platform"/>
            <consortium name="The Broad Institute Genome Sequencing Center for Infectious Disease"/>
            <person name="Wu L."/>
            <person name="Ma J."/>
        </authorList>
    </citation>
    <scope>NUCLEOTIDE SEQUENCE [LARGE SCALE GENOMIC DNA]</scope>
    <source>
        <strain evidence="5">CGMCC 4.7393</strain>
    </source>
</reference>
<feature type="domain" description="Transglutaminase-like" evidence="2">
    <location>
        <begin position="313"/>
        <end position="391"/>
    </location>
</feature>
<dbReference type="Gene3D" id="3.10.620.30">
    <property type="match status" value="1"/>
</dbReference>
<gene>
    <name evidence="4" type="ORF">ACFQHR_03560</name>
</gene>
<feature type="chain" id="PRO_5045693113" evidence="1">
    <location>
        <begin position="27"/>
        <end position="668"/>
    </location>
</feature>
<evidence type="ECO:0000313" key="4">
    <source>
        <dbReference type="EMBL" id="MFC6996684.1"/>
    </source>
</evidence>
<keyword evidence="5" id="KW-1185">Reference proteome</keyword>
<dbReference type="Proteomes" id="UP001596405">
    <property type="component" value="Unassembled WGS sequence"/>
</dbReference>
<dbReference type="Gene3D" id="2.60.40.3140">
    <property type="match status" value="1"/>
</dbReference>
<protein>
    <submittedName>
        <fullName evidence="4">DUF3858 domain-containing protein</fullName>
    </submittedName>
</protein>
<evidence type="ECO:0000256" key="1">
    <source>
        <dbReference type="SAM" id="SignalP"/>
    </source>
</evidence>
<dbReference type="SUPFAM" id="SSF54001">
    <property type="entry name" value="Cysteine proteinases"/>
    <property type="match status" value="1"/>
</dbReference>
<dbReference type="InterPro" id="IPR024544">
    <property type="entry name" value="DUF3858"/>
</dbReference>
<dbReference type="RefSeq" id="WP_066622321.1">
    <property type="nucleotide sequence ID" value="NZ_JBHSYQ010000003.1"/>
</dbReference>
<evidence type="ECO:0000259" key="3">
    <source>
        <dbReference type="Pfam" id="PF12970"/>
    </source>
</evidence>
<keyword evidence="1" id="KW-0732">Signal</keyword>
<comment type="caution">
    <text evidence="4">The sequence shown here is derived from an EMBL/GenBank/DDBJ whole genome shotgun (WGS) entry which is preliminary data.</text>
</comment>
<dbReference type="InterPro" id="IPR002931">
    <property type="entry name" value="Transglutaminase-like"/>
</dbReference>
<dbReference type="Pfam" id="PF12970">
    <property type="entry name" value="DUF3858"/>
    <property type="match status" value="1"/>
</dbReference>
<name>A0ABW2DK27_9BACT</name>
<proteinExistence type="predicted"/>
<dbReference type="InterPro" id="IPR038765">
    <property type="entry name" value="Papain-like_cys_pep_sf"/>
</dbReference>
<dbReference type="EMBL" id="JBHSYQ010000003">
    <property type="protein sequence ID" value="MFC6996684.1"/>
    <property type="molecule type" value="Genomic_DNA"/>
</dbReference>
<feature type="signal peptide" evidence="1">
    <location>
        <begin position="1"/>
        <end position="26"/>
    </location>
</feature>
<feature type="domain" description="DUF3858" evidence="3">
    <location>
        <begin position="569"/>
        <end position="656"/>
    </location>
</feature>
<dbReference type="Gene3D" id="2.60.120.1130">
    <property type="match status" value="1"/>
</dbReference>
<sequence>MKFKLIKKSVGVALWFLLIIPAISVAQQDPFQLGKVSPEEVKMKVYALDTTATALVLYDYAESSFLFDDNTQGQFKRIIRIKVLKKTGLDEANIEIPFYKQHLNRKEEVLDVQGFTYNLENDQVVKTKLENNGIFEDDLDGNRMLKKITMPNVKVGSVVEVSYVIISDFFHYLREWKFQRAIPTAWSEYRANMVPFFGFKQVFSGQPFPFHIQESKEFVHSAGINKSITRRDYVDVNVTQFRWVMKDVPALTLEPFMTNMYNHVPTLEFDLALIQFPEQKPNYITVSWQDFTKERLTDSRFGRQLINAGYLKKTAQEVISGKTDTLEKVKALWDHVKNTMEWNGKQTMLSENIKKAFENRTGSSSDINLLLVAFLQESGIMASPMLVSTRQHGLPHTKSPMLNKFNYVLAYVKVGGKEYLLDATNKDLPFGMLPYKCRNGQGWVAVSPAGKWVPLIGTEKNLQLVTGKFEILPSGVLHGAIEENYLGMSALNKRAVIRELGEEKYLQQQSLRQAEWETTSYQLSNVQMLQQPLQTKYQAKRIGETQPASVLYISPMFTHGVSENPFKLTARQHPVDFVYPEEKTFTFTYQLPEGYEVESLPQNMSVSLPESAIKFSYVVQMVGKNLQVMSRLQINKAIFNPEEYASLRELYNQLVAKHSEKIVLRKKS</sequence>
<evidence type="ECO:0000313" key="5">
    <source>
        <dbReference type="Proteomes" id="UP001596405"/>
    </source>
</evidence>
<dbReference type="Pfam" id="PF01841">
    <property type="entry name" value="Transglut_core"/>
    <property type="match status" value="1"/>
</dbReference>
<organism evidence="4 5">
    <name type="scientific">Rufibacter roseus</name>
    <dbReference type="NCBI Taxonomy" id="1567108"/>
    <lineage>
        <taxon>Bacteria</taxon>
        <taxon>Pseudomonadati</taxon>
        <taxon>Bacteroidota</taxon>
        <taxon>Cytophagia</taxon>
        <taxon>Cytophagales</taxon>
        <taxon>Hymenobacteraceae</taxon>
        <taxon>Rufibacter</taxon>
    </lineage>
</organism>